<comment type="caution">
    <text evidence="1">The sequence shown here is derived from an EMBL/GenBank/DDBJ whole genome shotgun (WGS) entry which is preliminary data.</text>
</comment>
<gene>
    <name evidence="1" type="ORF">NDN08_007255</name>
</gene>
<organism evidence="1 2">
    <name type="scientific">Rhodosorus marinus</name>
    <dbReference type="NCBI Taxonomy" id="101924"/>
    <lineage>
        <taxon>Eukaryota</taxon>
        <taxon>Rhodophyta</taxon>
        <taxon>Stylonematophyceae</taxon>
        <taxon>Stylonematales</taxon>
        <taxon>Stylonemataceae</taxon>
        <taxon>Rhodosorus</taxon>
    </lineage>
</organism>
<keyword evidence="2" id="KW-1185">Reference proteome</keyword>
<dbReference type="AlphaFoldDB" id="A0AAV8UG33"/>
<dbReference type="EMBL" id="JAMWBK010000011">
    <property type="protein sequence ID" value="KAJ8901409.1"/>
    <property type="molecule type" value="Genomic_DNA"/>
</dbReference>
<proteinExistence type="predicted"/>
<accession>A0AAV8UG33</accession>
<sequence length="67" mass="7802">MCWVRRRENLVAGFSGGLWETLWYVQFALQVIETMLPWRFLATAQLYGGSPVQYVLGGRDRFKELCS</sequence>
<reference evidence="1 2" key="1">
    <citation type="journal article" date="2023" name="Nat. Commun.">
        <title>Origin of minicircular mitochondrial genomes in red algae.</title>
        <authorList>
            <person name="Lee Y."/>
            <person name="Cho C.H."/>
            <person name="Lee Y.M."/>
            <person name="Park S.I."/>
            <person name="Yang J.H."/>
            <person name="West J.A."/>
            <person name="Bhattacharya D."/>
            <person name="Yoon H.S."/>
        </authorList>
    </citation>
    <scope>NUCLEOTIDE SEQUENCE [LARGE SCALE GENOMIC DNA]</scope>
    <source>
        <strain evidence="1 2">CCMP1338</strain>
        <tissue evidence="1">Whole cell</tissue>
    </source>
</reference>
<evidence type="ECO:0000313" key="2">
    <source>
        <dbReference type="Proteomes" id="UP001157974"/>
    </source>
</evidence>
<evidence type="ECO:0000313" key="1">
    <source>
        <dbReference type="EMBL" id="KAJ8901409.1"/>
    </source>
</evidence>
<name>A0AAV8UG33_9RHOD</name>
<protein>
    <submittedName>
        <fullName evidence="1">Uncharacterized protein</fullName>
    </submittedName>
</protein>
<dbReference type="Proteomes" id="UP001157974">
    <property type="component" value="Unassembled WGS sequence"/>
</dbReference>